<dbReference type="KEGG" id="pma:Pro_0162"/>
<dbReference type="eggNOG" id="COG1214">
    <property type="taxonomic scope" value="Bacteria"/>
</dbReference>
<dbReference type="InterPro" id="IPR000905">
    <property type="entry name" value="Gcp-like_dom"/>
</dbReference>
<feature type="domain" description="Gcp-like" evidence="1">
    <location>
        <begin position="71"/>
        <end position="123"/>
    </location>
</feature>
<protein>
    <submittedName>
        <fullName evidence="2">Inactive similar to metal-dependent protease</fullName>
    </submittedName>
</protein>
<proteinExistence type="predicted"/>
<dbReference type="GO" id="GO:0006508">
    <property type="term" value="P:proteolysis"/>
    <property type="evidence" value="ECO:0007669"/>
    <property type="project" value="UniProtKB-KW"/>
</dbReference>
<dbReference type="PATRIC" id="fig|167539.5.peg.168"/>
<dbReference type="SUPFAM" id="SSF53067">
    <property type="entry name" value="Actin-like ATPase domain"/>
    <property type="match status" value="1"/>
</dbReference>
<organism evidence="2 3">
    <name type="scientific">Prochlorococcus marinus (strain SARG / CCMP1375 / SS120)</name>
    <dbReference type="NCBI Taxonomy" id="167539"/>
    <lineage>
        <taxon>Bacteria</taxon>
        <taxon>Bacillati</taxon>
        <taxon>Cyanobacteriota</taxon>
        <taxon>Cyanophyceae</taxon>
        <taxon>Synechococcales</taxon>
        <taxon>Prochlorococcaceae</taxon>
        <taxon>Prochlorococcus</taxon>
    </lineage>
</organism>
<dbReference type="STRING" id="167539.Pro_0162"/>
<dbReference type="AlphaFoldDB" id="Q7VE51"/>
<keyword evidence="2" id="KW-0378">Hydrolase</keyword>
<evidence type="ECO:0000259" key="1">
    <source>
        <dbReference type="Pfam" id="PF00814"/>
    </source>
</evidence>
<dbReference type="GO" id="GO:0002949">
    <property type="term" value="P:tRNA threonylcarbamoyladenosine modification"/>
    <property type="evidence" value="ECO:0007669"/>
    <property type="project" value="InterPro"/>
</dbReference>
<dbReference type="InterPro" id="IPR022496">
    <property type="entry name" value="T6A_TsaB"/>
</dbReference>
<gene>
    <name evidence="2" type="ordered locus">Pro_0162</name>
</gene>
<dbReference type="OrthoDB" id="9784166at2"/>
<dbReference type="HOGENOM" id="CLU_099872_0_0_3"/>
<dbReference type="InterPro" id="IPR043129">
    <property type="entry name" value="ATPase_NBD"/>
</dbReference>
<dbReference type="Pfam" id="PF00814">
    <property type="entry name" value="TsaD"/>
    <property type="match status" value="1"/>
</dbReference>
<dbReference type="EnsemblBacteria" id="AAP99208">
    <property type="protein sequence ID" value="AAP99208"/>
    <property type="gene ID" value="Pro_0162"/>
</dbReference>
<reference evidence="2 3" key="1">
    <citation type="journal article" date="2003" name="Proc. Natl. Acad. Sci. U.S.A.">
        <title>Genome sequence of the cyanobacterium Prochlorococcus marinus SS120, a nearly minimal oxyphototrophic genome.</title>
        <authorList>
            <person name="Dufresne A."/>
            <person name="Salanoubat M."/>
            <person name="Partensky F."/>
            <person name="Artiguenave F."/>
            <person name="Axmann I.M."/>
            <person name="Barbe V."/>
            <person name="Duprat S."/>
            <person name="Galperin M.Y."/>
            <person name="Koonin E.V."/>
            <person name="Le Gall F."/>
            <person name="Makarova K.S."/>
            <person name="Ostrowski M."/>
            <person name="Oztas S."/>
            <person name="Robert C."/>
            <person name="Rogozin I.B."/>
            <person name="Scanlan D.J."/>
            <person name="Tandeau de Marsac N."/>
            <person name="Weissenbach J."/>
            <person name="Wincker P."/>
            <person name="Wolf Y.I."/>
            <person name="Hess W.R."/>
        </authorList>
    </citation>
    <scope>NUCLEOTIDE SEQUENCE [LARGE SCALE GENOMIC DNA]</scope>
    <source>
        <strain evidence="3">SARG / CCMP1375 / SS120</strain>
    </source>
</reference>
<dbReference type="EMBL" id="AE017126">
    <property type="protein sequence ID" value="AAP99208.1"/>
    <property type="molecule type" value="Genomic_DNA"/>
</dbReference>
<evidence type="ECO:0000313" key="2">
    <source>
        <dbReference type="EMBL" id="AAP99208.1"/>
    </source>
</evidence>
<sequence length="223" mass="25307">MKIIGQSKTFSKDEKFLLAFHSTTEKLGIGLIELNNEKPIFNSSIFDVGRGLSKELFNCIETILPINYWYQIERLAVATGPGSFTSTRVTIVLARTIAQQLNCSIDGISSFELMAYRLALETHIKEDTKKSFWITQPLKRRGTVAGKYEVIKSDENINNIKIKELKSPYLLSKEMEVTPAINASENVQIDIKTLLRISLDSYKNNIKSNWEEILPIYPTSPVE</sequence>
<accession>Q7VE51</accession>
<name>Q7VE51_PROMA</name>
<keyword evidence="2" id="KW-0645">Protease</keyword>
<dbReference type="Proteomes" id="UP000001420">
    <property type="component" value="Chromosome"/>
</dbReference>
<dbReference type="NCBIfam" id="TIGR03725">
    <property type="entry name" value="T6A_YeaZ"/>
    <property type="match status" value="1"/>
</dbReference>
<dbReference type="RefSeq" id="WP_011124317.1">
    <property type="nucleotide sequence ID" value="NC_005042.1"/>
</dbReference>
<evidence type="ECO:0000313" key="3">
    <source>
        <dbReference type="Proteomes" id="UP000001420"/>
    </source>
</evidence>
<keyword evidence="3" id="KW-1185">Reference proteome</keyword>
<dbReference type="GO" id="GO:0008233">
    <property type="term" value="F:peptidase activity"/>
    <property type="evidence" value="ECO:0007669"/>
    <property type="project" value="UniProtKB-KW"/>
</dbReference>
<dbReference type="Gene3D" id="3.30.420.40">
    <property type="match status" value="1"/>
</dbReference>